<feature type="active site" description="Proton acceptor for HNH nuclease domain" evidence="13">
    <location>
        <position position="881"/>
    </location>
</feature>
<gene>
    <name evidence="13" type="primary">cas9</name>
    <name evidence="15" type="ORF">HNR45_000042</name>
</gene>
<dbReference type="GeneID" id="93485328"/>
<dbReference type="Proteomes" id="UP000591941">
    <property type="component" value="Unassembled WGS sequence"/>
</dbReference>
<dbReference type="GO" id="GO:0003723">
    <property type="term" value="F:RNA binding"/>
    <property type="evidence" value="ECO:0007669"/>
    <property type="project" value="UniProtKB-UniRule"/>
</dbReference>
<evidence type="ECO:0000256" key="2">
    <source>
        <dbReference type="ARBA" id="ARBA00005244"/>
    </source>
</evidence>
<dbReference type="Gene3D" id="3.30.420.10">
    <property type="entry name" value="Ribonuclease H-like superfamily/Ribonuclease H"/>
    <property type="match status" value="1"/>
</dbReference>
<evidence type="ECO:0000313" key="15">
    <source>
        <dbReference type="EMBL" id="MBB6477020.1"/>
    </source>
</evidence>
<comment type="subunit">
    <text evidence="12 13">Monomer. Binds crRNA and tracrRNA.</text>
</comment>
<dbReference type="Pfam" id="PF16592">
    <property type="entry name" value="Cas9_REC"/>
    <property type="match status" value="1"/>
</dbReference>
<comment type="domain">
    <text evidence="13">Has 2 endonuclease domains. The discontinuous RuvC-like domain cleaves the target DNA noncomplementary to crRNA while the HNH nuclease domain cleaves the target DNA complementary to crRNA.</text>
</comment>
<evidence type="ECO:0000256" key="1">
    <source>
        <dbReference type="ARBA" id="ARBA00001946"/>
    </source>
</evidence>
<dbReference type="OrthoDB" id="9757607at2"/>
<keyword evidence="9 13" id="KW-0051">Antiviral defense</keyword>
<evidence type="ECO:0000256" key="10">
    <source>
        <dbReference type="ARBA" id="ARBA00023125"/>
    </source>
</evidence>
<comment type="caution">
    <text evidence="13">Lacks conserved residue(s) required for the propagation of feature annotation.</text>
</comment>
<organism evidence="15 16">
    <name type="scientific">Negativicoccus succinicivorans</name>
    <dbReference type="NCBI Taxonomy" id="620903"/>
    <lineage>
        <taxon>Bacteria</taxon>
        <taxon>Bacillati</taxon>
        <taxon>Bacillota</taxon>
        <taxon>Negativicutes</taxon>
        <taxon>Veillonellales</taxon>
        <taxon>Veillonellaceae</taxon>
        <taxon>Negativicoccus</taxon>
    </lineage>
</organism>
<evidence type="ECO:0000259" key="14">
    <source>
        <dbReference type="PROSITE" id="PS51749"/>
    </source>
</evidence>
<dbReference type="EMBL" id="JACHHI010000001">
    <property type="protein sequence ID" value="MBB6477020.1"/>
    <property type="molecule type" value="Genomic_DNA"/>
</dbReference>
<keyword evidence="4" id="KW-0479">Metal-binding</keyword>
<dbReference type="GO" id="GO:0046872">
    <property type="term" value="F:metal ion binding"/>
    <property type="evidence" value="ECO:0007669"/>
    <property type="project" value="UniProtKB-UniRule"/>
</dbReference>
<evidence type="ECO:0000256" key="4">
    <source>
        <dbReference type="ARBA" id="ARBA00022723"/>
    </source>
</evidence>
<evidence type="ECO:0000256" key="5">
    <source>
        <dbReference type="ARBA" id="ARBA00022759"/>
    </source>
</evidence>
<dbReference type="InterPro" id="IPR032239">
    <property type="entry name" value="Cas9-BH"/>
</dbReference>
<dbReference type="Gene3D" id="1.10.30.50">
    <property type="match status" value="1"/>
</dbReference>
<dbReference type="HAMAP" id="MF_01480">
    <property type="entry name" value="Cas9"/>
    <property type="match status" value="1"/>
</dbReference>
<accession>A0A841R1Q3</accession>
<keyword evidence="11" id="KW-0464">Manganese</keyword>
<feature type="active site" description="For RuvC-like nuclease domain" evidence="13">
    <location>
        <position position="12"/>
    </location>
</feature>
<dbReference type="Pfam" id="PF22702">
    <property type="entry name" value="Cas9_RuvC"/>
    <property type="match status" value="1"/>
</dbReference>
<keyword evidence="3 13" id="KW-0540">Nuclease</keyword>
<dbReference type="InterPro" id="IPR003615">
    <property type="entry name" value="HNH_nuc"/>
</dbReference>
<keyword evidence="16" id="KW-1185">Reference proteome</keyword>
<reference evidence="15 16" key="1">
    <citation type="submission" date="2020-08" db="EMBL/GenBank/DDBJ databases">
        <title>Genomic Encyclopedia of Type Strains, Phase IV (KMG-IV): sequencing the most valuable type-strain genomes for metagenomic binning, comparative biology and taxonomic classification.</title>
        <authorList>
            <person name="Goeker M."/>
        </authorList>
    </citation>
    <scope>NUCLEOTIDE SEQUENCE [LARGE SCALE GENOMIC DNA]</scope>
    <source>
        <strain evidence="15 16">DSM 21255</strain>
    </source>
</reference>
<evidence type="ECO:0000256" key="9">
    <source>
        <dbReference type="ARBA" id="ARBA00023118"/>
    </source>
</evidence>
<evidence type="ECO:0000256" key="6">
    <source>
        <dbReference type="ARBA" id="ARBA00022801"/>
    </source>
</evidence>
<evidence type="ECO:0000256" key="7">
    <source>
        <dbReference type="ARBA" id="ARBA00022842"/>
    </source>
</evidence>
<dbReference type="RefSeq" id="WP_159822137.1">
    <property type="nucleotide sequence ID" value="NZ_CABWNB010000001.1"/>
</dbReference>
<dbReference type="Pfam" id="PF13395">
    <property type="entry name" value="HNH_4"/>
    <property type="match status" value="1"/>
</dbReference>
<feature type="domain" description="HNH Cas9-type" evidence="14">
    <location>
        <begin position="800"/>
        <end position="964"/>
    </location>
</feature>
<sequence length="1394" mass="162256">MKKNNDYYIGLDMGTNSVGWAVTDTKGRLQRFNKKDMWGSRLFDEAKTAAERRTFRTSRRRYDRVRQRIEFLQDIFAPIIAQKDFKFFLRLNESKFYPEDKKTDGRFALFNDADFTDVDYFKLYPTIYHLRAALLKPNHITDPRLLYLAIHHIIKNRGHFLFAGTDMESIRSFQMVYTQLSEHLKRINPDFELPVDAQDQFAAILLNEKLSNRDKKKQLKELCPREDKRLEYAFKAIIGDKANLKDIFGVEEYDEGTKKEVNFEKADYDADKDEIESVIKENIHVLNAFKAVYDWTVLTKILGDYAYISDSQVALYDAHAKDLRILKSLIKKYAHSQYADAFRHESVKGNYANYVGSTNYDNKQPVIDNTDNMSVTQKGINKYFVNILSSITPDESDRESYQYIADRLCKDEALPKLRTKANSVVPHQIHKIELEKILANAAKNFPFLQEKDDSGYTAAQKIVKIMTFRIPYYVGPLNTYHHVDQGGYAWMVRKAEGKITPWNFDEKVDKEASAEKFIRNMTNKCTYLIGKDVIPKQSLLYSRYKVLNELNNLKVNGEPISVALKQKIYEELFKKQVNVTFKQLKNFLKAQGEDADEILLSGVDEAAHKFTNNLETYHKFQAIFGDTIEFEPQRSMVEDIIRWKCLMGDDIAMWKHKIAKEYGNQLSEEQLKQITRLNFTGWSRLSQEFLTDVPGVDIESGEVYSGIMDALWKTNENIMQLLSSRFTFAEKVKKQNQGTGQITKITYDEVMKDTYLSPAVKRSVWQAITLVEEIRKIRKADPKRIFVEMTRQPDAIKERKLSRRTQLLNTYKAIGNDIAECEKKHVSTLIEQLESRKDEDLRRKKLYLYFTQMGRCMYTGEPINLSSLLHDTNSNIYDIDHIYPRSLTKDDSLDNTVLCKKEINLRKGNKNLHRVFTEKELKKQYGYWKALKDKKLISERKFSRLMRTTDLTAAELAGFISRQLVETSQMVKATADILEKIYPNVTIVYVKARTVSDFRHDYDLPKVRVLNDCHHAHDAYLNIVVGNVYYEKFTKSPFNFIQNQKGKGDIKYNLYRLFDKDVKVGDRIIWNTKEDLARVKASLERDTVNVVRMPVEQRGQFFKATIKKKSTTKETMVLPLKGFDERLQDISKYGYYDSPSGMSFMVVQHEVKGKRRVTIEQTLLVYKNTLKREKDYIKYCKDFLKLQKPKVLFKNIKFGSKILFDGYPLLLKSRSKNSIILVDSQSLFLANRELNILKRVTKISDDIAQKVQSRVKITDEEWATLWKSVVEQNVKGKFRNRGGVLNDILQGRKIKLSKDEEARLNELDAKDQEEFLSQILLERFLRFNTKEKTDLLLQVISFSGNTRGVNLRLIGGANRAGVITKSKDITDHSVILINESPTGLFTNRTILNQP</sequence>
<keyword evidence="10 13" id="KW-0238">DNA-binding</keyword>
<evidence type="ECO:0000313" key="16">
    <source>
        <dbReference type="Proteomes" id="UP000591941"/>
    </source>
</evidence>
<keyword evidence="8 13" id="KW-0694">RNA-binding</keyword>
<evidence type="ECO:0000256" key="13">
    <source>
        <dbReference type="HAMAP-Rule" id="MF_01480"/>
    </source>
</evidence>
<comment type="cofactor">
    <cofactor evidence="1">
        <name>Mg(2+)</name>
        <dbReference type="ChEBI" id="CHEBI:18420"/>
    </cofactor>
</comment>
<keyword evidence="7" id="KW-0460">Magnesium</keyword>
<dbReference type="PROSITE" id="PS51749">
    <property type="entry name" value="HNH_CAS9"/>
    <property type="match status" value="1"/>
</dbReference>
<dbReference type="GO" id="GO:0016787">
    <property type="term" value="F:hydrolase activity"/>
    <property type="evidence" value="ECO:0007669"/>
    <property type="project" value="UniProtKB-KW"/>
</dbReference>
<dbReference type="InterPro" id="IPR036397">
    <property type="entry name" value="RNaseH_sf"/>
</dbReference>
<dbReference type="GO" id="GO:0004519">
    <property type="term" value="F:endonuclease activity"/>
    <property type="evidence" value="ECO:0007669"/>
    <property type="project" value="UniProtKB-UniRule"/>
</dbReference>
<comment type="similarity">
    <text evidence="2">Belongs to the CRISPR-associated protein Cas9 family. Subtype II-A subfamily.</text>
</comment>
<dbReference type="GO" id="GO:0051607">
    <property type="term" value="P:defense response to virus"/>
    <property type="evidence" value="ECO:0007669"/>
    <property type="project" value="UniProtKB-UniRule"/>
</dbReference>
<keyword evidence="6 13" id="KW-0378">Hydrolase</keyword>
<dbReference type="NCBIfam" id="TIGR01865">
    <property type="entry name" value="cas_Csn1"/>
    <property type="match status" value="1"/>
</dbReference>
<proteinExistence type="inferred from homology"/>
<dbReference type="InterPro" id="IPR028629">
    <property type="entry name" value="Cas9"/>
</dbReference>
<dbReference type="InterPro" id="IPR055228">
    <property type="entry name" value="Cas9_RuvC"/>
</dbReference>
<dbReference type="Pfam" id="PF16593">
    <property type="entry name" value="Cas9-BH"/>
    <property type="match status" value="1"/>
</dbReference>
<evidence type="ECO:0000256" key="8">
    <source>
        <dbReference type="ARBA" id="ARBA00022884"/>
    </source>
</evidence>
<comment type="caution">
    <text evidence="15">The sequence shown here is derived from an EMBL/GenBank/DDBJ whole genome shotgun (WGS) entry which is preliminary data.</text>
</comment>
<evidence type="ECO:0000256" key="11">
    <source>
        <dbReference type="ARBA" id="ARBA00023211"/>
    </source>
</evidence>
<comment type="function">
    <text evidence="13">CRISPR (clustered regularly interspaced short palindromic repeat) is an adaptive immune system that provides protection against mobile genetic elements (viruses, transposable elements and conjugative plasmids). CRISPR clusters contain spacers, sequences complementary to antecedent mobile elements, and target invading nucleic acids. CRISPR clusters are transcribed and processed into CRISPR RNA (crRNA). In type II CRISPR systems correct processing of pre-crRNA requires a trans-encoded small RNA (tracrRNA), endogenous ribonuclease 3 (rnc) and this protein. The tracrRNA serves as a guide for ribonuclease 3-aided processing of pre-crRNA. Subsequently Cas9/crRNA/tracrRNA endonucleolytically cleaves linear or circular dsDNA target complementary to the spacer; Cas9 is inactive in the absence of the 2 guide RNAs (gRNA). Cas9 recognizes the protospacer adjacent motif (PAM) in the CRISPR repeat sequences to help distinguish self versus nonself, as targets within the bacterial CRISPR locus do not have PAMs. PAM recognition is also required for catalytic activity.</text>
</comment>
<dbReference type="GO" id="GO:0003677">
    <property type="term" value="F:DNA binding"/>
    <property type="evidence" value="ECO:0007669"/>
    <property type="project" value="UniProtKB-UniRule"/>
</dbReference>
<evidence type="ECO:0000256" key="12">
    <source>
        <dbReference type="ARBA" id="ARBA00046380"/>
    </source>
</evidence>
<dbReference type="GO" id="GO:0043571">
    <property type="term" value="P:maintenance of CRISPR repeat elements"/>
    <property type="evidence" value="ECO:0007669"/>
    <property type="project" value="UniProtKB-UniRule"/>
</dbReference>
<evidence type="ECO:0000256" key="3">
    <source>
        <dbReference type="ARBA" id="ARBA00022722"/>
    </source>
</evidence>
<keyword evidence="5 13" id="KW-0255">Endonuclease</keyword>
<dbReference type="InterPro" id="IPR033114">
    <property type="entry name" value="HNH_CAS9"/>
</dbReference>
<dbReference type="EC" id="3.1.-.-" evidence="13"/>
<protein>
    <recommendedName>
        <fullName evidence="13">CRISPR-associated endonuclease Cas9</fullName>
        <ecNumber evidence="13">3.1.-.-</ecNumber>
    </recommendedName>
</protein>
<name>A0A841R1Q3_9FIRM</name>
<dbReference type="InterPro" id="IPR032240">
    <property type="entry name" value="Cas9_REC"/>
</dbReference>
<comment type="similarity">
    <text evidence="13">Belongs to the CRISPR-associated Cas9 family.</text>
</comment>